<sequence>MNSLSPLMETVAGGALSFPDALSFGNSMFPLAFIDAIPKDAISNGIALLLNILGAVIILVLGWIISGFVAGIFRKLLQKTTIDDKLSNFMSGGGRTQFSVENIVVLLIGWIIKILAIVAALNVLNLNTVSEPLNNFLNQVFAFLPRLGSAAALIGVAWVVATLVKGLVVQAGDSFDLDARLNSASAENTLSATDTLGNALYWFVFLFFLPMILGVLGLEGPLAPVQGLLDQFLSAIPQIIKAVAVGAVGWFIATIVRNVVTNLLAATGVDNIGSRVGISNDSTGQSLSSMGGLVVYIFILIPAIIAALRELNISAISDPATNMLGQFMAAIPLIFTAGIIMTVSYFVGKLLSDLAASLLSGFGFDGMVGKLGVTTPEDSAQTPSQVVGTLVLVATMLVAAVAAVDVLNLPAFKTLVTGLLQIAGQVAVGVAIFGAGLFLANWVAELIKSTGVRESNLLSTAARVAIMIFSGAMALRQIGVATDIVNLTFGLLLGAMAVAIAIAFGLGGRDVAGEQLRDWVKPFKR</sequence>
<dbReference type="InterPro" id="IPR045275">
    <property type="entry name" value="MscS_archaea/bacteria_type"/>
</dbReference>
<dbReference type="AlphaFoldDB" id="A0A928VSB4"/>
<organism evidence="2 3">
    <name type="scientific">Romeriopsis navalis LEGE 11480</name>
    <dbReference type="NCBI Taxonomy" id="2777977"/>
    <lineage>
        <taxon>Bacteria</taxon>
        <taxon>Bacillati</taxon>
        <taxon>Cyanobacteriota</taxon>
        <taxon>Cyanophyceae</taxon>
        <taxon>Leptolyngbyales</taxon>
        <taxon>Leptolyngbyaceae</taxon>
        <taxon>Romeriopsis</taxon>
        <taxon>Romeriopsis navalis</taxon>
    </lineage>
</organism>
<proteinExistence type="predicted"/>
<feature type="transmembrane region" description="Helical" evidence="1">
    <location>
        <begin position="46"/>
        <end position="73"/>
    </location>
</feature>
<reference evidence="2" key="1">
    <citation type="submission" date="2020-10" db="EMBL/GenBank/DDBJ databases">
        <authorList>
            <person name="Castelo-Branco R."/>
            <person name="Eusebio N."/>
            <person name="Adriana R."/>
            <person name="Vieira A."/>
            <person name="Brugerolle De Fraissinette N."/>
            <person name="Rezende De Castro R."/>
            <person name="Schneider M.P."/>
            <person name="Vasconcelos V."/>
            <person name="Leao P.N."/>
        </authorList>
    </citation>
    <scope>NUCLEOTIDE SEQUENCE</scope>
    <source>
        <strain evidence="2">LEGE 11480</strain>
    </source>
</reference>
<feature type="transmembrane region" description="Helical" evidence="1">
    <location>
        <begin position="329"/>
        <end position="348"/>
    </location>
</feature>
<name>A0A928VSB4_9CYAN</name>
<dbReference type="RefSeq" id="WP_264326472.1">
    <property type="nucleotide sequence ID" value="NZ_JADEXQ010000071.1"/>
</dbReference>
<keyword evidence="3" id="KW-1185">Reference proteome</keyword>
<feature type="transmembrane region" description="Helical" evidence="1">
    <location>
        <begin position="136"/>
        <end position="161"/>
    </location>
</feature>
<comment type="caution">
    <text evidence="2">The sequence shown here is derived from an EMBL/GenBank/DDBJ whole genome shotgun (WGS) entry which is preliminary data.</text>
</comment>
<feature type="transmembrane region" description="Helical" evidence="1">
    <location>
        <begin position="290"/>
        <end position="308"/>
    </location>
</feature>
<gene>
    <name evidence="2" type="ORF">IQ266_18085</name>
</gene>
<feature type="transmembrane region" description="Helical" evidence="1">
    <location>
        <begin position="456"/>
        <end position="475"/>
    </location>
</feature>
<feature type="transmembrane region" description="Helical" evidence="1">
    <location>
        <begin position="419"/>
        <end position="444"/>
    </location>
</feature>
<feature type="transmembrane region" description="Helical" evidence="1">
    <location>
        <begin position="385"/>
        <end position="407"/>
    </location>
</feature>
<dbReference type="Pfam" id="PF05552">
    <property type="entry name" value="MS_channel_1st_1"/>
    <property type="match status" value="4"/>
</dbReference>
<dbReference type="Proteomes" id="UP000625316">
    <property type="component" value="Unassembled WGS sequence"/>
</dbReference>
<dbReference type="PANTHER" id="PTHR30221:SF1">
    <property type="entry name" value="SMALL-CONDUCTANCE MECHANOSENSITIVE CHANNEL"/>
    <property type="match status" value="1"/>
</dbReference>
<dbReference type="InterPro" id="IPR008910">
    <property type="entry name" value="MSC_TM_helix"/>
</dbReference>
<dbReference type="Gene3D" id="1.10.287.1260">
    <property type="match status" value="1"/>
</dbReference>
<keyword evidence="1" id="KW-1133">Transmembrane helix</keyword>
<feature type="transmembrane region" description="Helical" evidence="1">
    <location>
        <begin position="12"/>
        <end position="34"/>
    </location>
</feature>
<dbReference type="EMBL" id="JADEXQ010000071">
    <property type="protein sequence ID" value="MBE9031645.1"/>
    <property type="molecule type" value="Genomic_DNA"/>
</dbReference>
<keyword evidence="1" id="KW-0812">Transmembrane</keyword>
<feature type="transmembrane region" description="Helical" evidence="1">
    <location>
        <begin position="103"/>
        <end position="124"/>
    </location>
</feature>
<evidence type="ECO:0000313" key="3">
    <source>
        <dbReference type="Proteomes" id="UP000625316"/>
    </source>
</evidence>
<dbReference type="GO" id="GO:0008381">
    <property type="term" value="F:mechanosensitive monoatomic ion channel activity"/>
    <property type="evidence" value="ECO:0007669"/>
    <property type="project" value="InterPro"/>
</dbReference>
<evidence type="ECO:0000313" key="2">
    <source>
        <dbReference type="EMBL" id="MBE9031645.1"/>
    </source>
</evidence>
<feature type="transmembrane region" description="Helical" evidence="1">
    <location>
        <begin position="199"/>
        <end position="218"/>
    </location>
</feature>
<evidence type="ECO:0000256" key="1">
    <source>
        <dbReference type="SAM" id="Phobius"/>
    </source>
</evidence>
<protein>
    <submittedName>
        <fullName evidence="2">Mechanosensitive ion channel</fullName>
    </submittedName>
</protein>
<feature type="transmembrane region" description="Helical" evidence="1">
    <location>
        <begin position="487"/>
        <end position="507"/>
    </location>
</feature>
<accession>A0A928VSB4</accession>
<feature type="transmembrane region" description="Helical" evidence="1">
    <location>
        <begin position="239"/>
        <end position="260"/>
    </location>
</feature>
<keyword evidence="1" id="KW-0472">Membrane</keyword>
<dbReference type="PANTHER" id="PTHR30221">
    <property type="entry name" value="SMALL-CONDUCTANCE MECHANOSENSITIVE CHANNEL"/>
    <property type="match status" value="1"/>
</dbReference>
<dbReference type="NCBIfam" id="NF033912">
    <property type="entry name" value="msc"/>
    <property type="match status" value="1"/>
</dbReference>